<accession>A0A1G2U2S4</accession>
<evidence type="ECO:0000256" key="3">
    <source>
        <dbReference type="PROSITE-ProRule" id="PRU00169"/>
    </source>
</evidence>
<reference evidence="5 6" key="1">
    <citation type="journal article" date="2016" name="Nat. Commun.">
        <title>Thousands of microbial genomes shed light on interconnected biogeochemical processes in an aquifer system.</title>
        <authorList>
            <person name="Anantharaman K."/>
            <person name="Brown C.T."/>
            <person name="Hug L.A."/>
            <person name="Sharon I."/>
            <person name="Castelle C.J."/>
            <person name="Probst A.J."/>
            <person name="Thomas B.C."/>
            <person name="Singh A."/>
            <person name="Wilkins M.J."/>
            <person name="Karaoz U."/>
            <person name="Brodie E.L."/>
            <person name="Williams K.H."/>
            <person name="Hubbard S.S."/>
            <person name="Banfield J.F."/>
        </authorList>
    </citation>
    <scope>NUCLEOTIDE SEQUENCE [LARGE SCALE GENOMIC DNA]</scope>
</reference>
<dbReference type="InterPro" id="IPR001789">
    <property type="entry name" value="Sig_transdc_resp-reg_receiver"/>
</dbReference>
<keyword evidence="1 3" id="KW-0597">Phosphoprotein</keyword>
<name>A0A1G2U2S4_9BACT</name>
<dbReference type="EMBL" id="MHWD01000025">
    <property type="protein sequence ID" value="OHB03180.1"/>
    <property type="molecule type" value="Genomic_DNA"/>
</dbReference>
<dbReference type="PROSITE" id="PS50110">
    <property type="entry name" value="RESPONSE_REGULATORY"/>
    <property type="match status" value="1"/>
</dbReference>
<evidence type="ECO:0000313" key="5">
    <source>
        <dbReference type="EMBL" id="OHB03180.1"/>
    </source>
</evidence>
<keyword evidence="2" id="KW-0902">Two-component regulatory system</keyword>
<evidence type="ECO:0000259" key="4">
    <source>
        <dbReference type="PROSITE" id="PS50110"/>
    </source>
</evidence>
<organism evidence="5 6">
    <name type="scientific">Candidatus Zambryskibacteria bacterium RIFCSPLOWO2_01_FULL_43_17</name>
    <dbReference type="NCBI Taxonomy" id="1802760"/>
    <lineage>
        <taxon>Bacteria</taxon>
        <taxon>Candidatus Zambryskiibacteriota</taxon>
    </lineage>
</organism>
<dbReference type="GO" id="GO:0000160">
    <property type="term" value="P:phosphorelay signal transduction system"/>
    <property type="evidence" value="ECO:0007669"/>
    <property type="project" value="UniProtKB-KW"/>
</dbReference>
<protein>
    <recommendedName>
        <fullName evidence="4">Response regulatory domain-containing protein</fullName>
    </recommendedName>
</protein>
<feature type="modified residue" description="4-aspartylphosphate" evidence="3">
    <location>
        <position position="58"/>
    </location>
</feature>
<dbReference type="AlphaFoldDB" id="A0A1G2U2S4"/>
<evidence type="ECO:0000313" key="6">
    <source>
        <dbReference type="Proteomes" id="UP000179283"/>
    </source>
</evidence>
<dbReference type="InterPro" id="IPR050595">
    <property type="entry name" value="Bact_response_regulator"/>
</dbReference>
<dbReference type="Proteomes" id="UP000179283">
    <property type="component" value="Unassembled WGS sequence"/>
</dbReference>
<feature type="domain" description="Response regulatory" evidence="4">
    <location>
        <begin position="8"/>
        <end position="125"/>
    </location>
</feature>
<dbReference type="SMART" id="SM00448">
    <property type="entry name" value="REC"/>
    <property type="match status" value="1"/>
</dbReference>
<dbReference type="Gene3D" id="3.40.50.2300">
    <property type="match status" value="1"/>
</dbReference>
<dbReference type="CDD" id="cd00156">
    <property type="entry name" value="REC"/>
    <property type="match status" value="1"/>
</dbReference>
<gene>
    <name evidence="5" type="ORF">A2920_02300</name>
</gene>
<dbReference type="PANTHER" id="PTHR44591:SF14">
    <property type="entry name" value="PROTEIN PILG"/>
    <property type="match status" value="1"/>
</dbReference>
<evidence type="ECO:0000256" key="1">
    <source>
        <dbReference type="ARBA" id="ARBA00022553"/>
    </source>
</evidence>
<comment type="caution">
    <text evidence="5">The sequence shown here is derived from an EMBL/GenBank/DDBJ whole genome shotgun (WGS) entry which is preliminary data.</text>
</comment>
<dbReference type="SUPFAM" id="SSF52172">
    <property type="entry name" value="CheY-like"/>
    <property type="match status" value="1"/>
</dbReference>
<proteinExistence type="predicted"/>
<dbReference type="Pfam" id="PF00072">
    <property type="entry name" value="Response_reg"/>
    <property type="match status" value="1"/>
</dbReference>
<sequence length="131" mass="14250">MTDEKKYKVFIVDDDKFLLDMYATKFKNLGHDASVAVGSVEALEKLRGGATPEVLILDIIMPAMDGLELLETIRKENLVPNAVVVMLTNETDPAKIEKAKSLGVAGYIVKATTIPSEVVSEVVSIVNKKNS</sequence>
<dbReference type="PANTHER" id="PTHR44591">
    <property type="entry name" value="STRESS RESPONSE REGULATOR PROTEIN 1"/>
    <property type="match status" value="1"/>
</dbReference>
<evidence type="ECO:0000256" key="2">
    <source>
        <dbReference type="ARBA" id="ARBA00023012"/>
    </source>
</evidence>
<dbReference type="InterPro" id="IPR011006">
    <property type="entry name" value="CheY-like_superfamily"/>
</dbReference>